<dbReference type="InterPro" id="IPR002925">
    <property type="entry name" value="Dienelactn_hydro"/>
</dbReference>
<evidence type="ECO:0000313" key="3">
    <source>
        <dbReference type="EMBL" id="EDY17140.1"/>
    </source>
</evidence>
<dbReference type="SUPFAM" id="SSF53474">
    <property type="entry name" value="alpha/beta-Hydrolases"/>
    <property type="match status" value="1"/>
</dbReference>
<protein>
    <submittedName>
        <fullName evidence="3">Dienelactone hydrolase</fullName>
    </submittedName>
</protein>
<evidence type="ECO:0000259" key="2">
    <source>
        <dbReference type="Pfam" id="PF01738"/>
    </source>
</evidence>
<comment type="caution">
    <text evidence="3">The sequence shown here is derived from an EMBL/GenBank/DDBJ whole genome shotgun (WGS) entry which is preliminary data.</text>
</comment>
<name>B4D8T2_9BACT</name>
<dbReference type="eggNOG" id="COG0412">
    <property type="taxonomic scope" value="Bacteria"/>
</dbReference>
<keyword evidence="1 3" id="KW-0378">Hydrolase</keyword>
<dbReference type="InParanoid" id="B4D8T2"/>
<dbReference type="InterPro" id="IPR050261">
    <property type="entry name" value="FrsA_esterase"/>
</dbReference>
<dbReference type="EMBL" id="ABVL01000023">
    <property type="protein sequence ID" value="EDY17140.1"/>
    <property type="molecule type" value="Genomic_DNA"/>
</dbReference>
<dbReference type="AlphaFoldDB" id="B4D8T2"/>
<evidence type="ECO:0000256" key="1">
    <source>
        <dbReference type="ARBA" id="ARBA00022801"/>
    </source>
</evidence>
<dbReference type="PANTHER" id="PTHR22946">
    <property type="entry name" value="DIENELACTONE HYDROLASE DOMAIN-CONTAINING PROTEIN-RELATED"/>
    <property type="match status" value="1"/>
</dbReference>
<dbReference type="InterPro" id="IPR029058">
    <property type="entry name" value="AB_hydrolase_fold"/>
</dbReference>
<dbReference type="PANTHER" id="PTHR22946:SF9">
    <property type="entry name" value="POLYKETIDE TRANSFERASE AF380"/>
    <property type="match status" value="1"/>
</dbReference>
<dbReference type="STRING" id="497964.CfE428DRAFT_5322"/>
<reference evidence="3 4" key="1">
    <citation type="journal article" date="2011" name="J. Bacteriol.">
        <title>Genome sequence of Chthoniobacter flavus Ellin428, an aerobic heterotrophic soil bacterium.</title>
        <authorList>
            <person name="Kant R."/>
            <person name="van Passel M.W."/>
            <person name="Palva A."/>
            <person name="Lucas S."/>
            <person name="Lapidus A."/>
            <person name="Glavina Del Rio T."/>
            <person name="Dalin E."/>
            <person name="Tice H."/>
            <person name="Bruce D."/>
            <person name="Goodwin L."/>
            <person name="Pitluck S."/>
            <person name="Larimer F.W."/>
            <person name="Land M.L."/>
            <person name="Hauser L."/>
            <person name="Sangwan P."/>
            <person name="de Vos W.M."/>
            <person name="Janssen P.H."/>
            <person name="Smidt H."/>
        </authorList>
    </citation>
    <scope>NUCLEOTIDE SEQUENCE [LARGE SCALE GENOMIC DNA]</scope>
    <source>
        <strain evidence="3 4">Ellin428</strain>
    </source>
</reference>
<dbReference type="Proteomes" id="UP000005824">
    <property type="component" value="Unassembled WGS sequence"/>
</dbReference>
<dbReference type="GO" id="GO:0052689">
    <property type="term" value="F:carboxylic ester hydrolase activity"/>
    <property type="evidence" value="ECO:0007669"/>
    <property type="project" value="UniProtKB-ARBA"/>
</dbReference>
<feature type="domain" description="Dienelactone hydrolase" evidence="2">
    <location>
        <begin position="32"/>
        <end position="203"/>
    </location>
</feature>
<keyword evidence="4" id="KW-1185">Reference proteome</keyword>
<accession>B4D8T2</accession>
<proteinExistence type="predicted"/>
<evidence type="ECO:0000313" key="4">
    <source>
        <dbReference type="Proteomes" id="UP000005824"/>
    </source>
</evidence>
<dbReference type="Pfam" id="PF01738">
    <property type="entry name" value="DLH"/>
    <property type="match status" value="1"/>
</dbReference>
<sequence>MQDMKDSARIQEEELSFTSGGRRIGIQAWRSQRAYSPAVLVLRGAGGADAGNRYISHMGRAVATQGFDTFLVEYFDRTGTTYATETLIKTNGPAWLETIHDAIDFLSSREDVDTEHIGMFGYSLGGYLAVAQAARDERVKAIVELAGGVDAETAAGVRRLPPMLIVHGREDQRVSFTNALELQSLCEKLHTPVQTLFLPGERHLLSAGAGLVAVRQALHFFDAHLRCSNAALC</sequence>
<dbReference type="Gene3D" id="3.40.50.1820">
    <property type="entry name" value="alpha/beta hydrolase"/>
    <property type="match status" value="1"/>
</dbReference>
<organism evidence="3 4">
    <name type="scientific">Chthoniobacter flavus Ellin428</name>
    <dbReference type="NCBI Taxonomy" id="497964"/>
    <lineage>
        <taxon>Bacteria</taxon>
        <taxon>Pseudomonadati</taxon>
        <taxon>Verrucomicrobiota</taxon>
        <taxon>Spartobacteria</taxon>
        <taxon>Chthoniobacterales</taxon>
        <taxon>Chthoniobacteraceae</taxon>
        <taxon>Chthoniobacter</taxon>
    </lineage>
</organism>
<gene>
    <name evidence="3" type="ORF">CfE428DRAFT_5322</name>
</gene>